<feature type="transmembrane region" description="Helical" evidence="8">
    <location>
        <begin position="251"/>
        <end position="271"/>
    </location>
</feature>
<evidence type="ECO:0000313" key="9">
    <source>
        <dbReference type="EMBL" id="TGY89770.1"/>
    </source>
</evidence>
<feature type="transmembrane region" description="Helical" evidence="8">
    <location>
        <begin position="95"/>
        <end position="116"/>
    </location>
</feature>
<feature type="transmembrane region" description="Helical" evidence="8">
    <location>
        <begin position="6"/>
        <end position="22"/>
    </location>
</feature>
<protein>
    <submittedName>
        <fullName evidence="9">AEC family transporter</fullName>
    </submittedName>
</protein>
<evidence type="ECO:0000313" key="10">
    <source>
        <dbReference type="Proteomes" id="UP000308054"/>
    </source>
</evidence>
<evidence type="ECO:0000256" key="2">
    <source>
        <dbReference type="ARBA" id="ARBA00010145"/>
    </source>
</evidence>
<dbReference type="Pfam" id="PF03547">
    <property type="entry name" value="Mem_trans"/>
    <property type="match status" value="1"/>
</dbReference>
<organism evidence="9 10">
    <name type="scientific">Marinicauda algicola</name>
    <dbReference type="NCBI Taxonomy" id="2029849"/>
    <lineage>
        <taxon>Bacteria</taxon>
        <taxon>Pseudomonadati</taxon>
        <taxon>Pseudomonadota</taxon>
        <taxon>Alphaproteobacteria</taxon>
        <taxon>Maricaulales</taxon>
        <taxon>Maricaulaceae</taxon>
        <taxon>Marinicauda</taxon>
    </lineage>
</organism>
<dbReference type="InterPro" id="IPR004776">
    <property type="entry name" value="Mem_transp_PIN-like"/>
</dbReference>
<dbReference type="Gene3D" id="1.20.1530.20">
    <property type="match status" value="1"/>
</dbReference>
<evidence type="ECO:0000256" key="4">
    <source>
        <dbReference type="ARBA" id="ARBA00022475"/>
    </source>
</evidence>
<dbReference type="PANTHER" id="PTHR36838">
    <property type="entry name" value="AUXIN EFFLUX CARRIER FAMILY PROTEIN"/>
    <property type="match status" value="1"/>
</dbReference>
<feature type="transmembrane region" description="Helical" evidence="8">
    <location>
        <begin position="283"/>
        <end position="304"/>
    </location>
</feature>
<keyword evidence="5 8" id="KW-0812">Transmembrane</keyword>
<dbReference type="RefSeq" id="WP_135994267.1">
    <property type="nucleotide sequence ID" value="NZ_CP071057.1"/>
</dbReference>
<dbReference type="AlphaFoldDB" id="A0A4S2H2E5"/>
<dbReference type="EMBL" id="SRXW01000001">
    <property type="protein sequence ID" value="TGY89770.1"/>
    <property type="molecule type" value="Genomic_DNA"/>
</dbReference>
<keyword evidence="7 8" id="KW-0472">Membrane</keyword>
<keyword evidence="10" id="KW-1185">Reference proteome</keyword>
<reference evidence="9 10" key="1">
    <citation type="journal article" date="2017" name="Int. J. Syst. Evol. Microbiol.">
        <title>Marinicauda algicola sp. nov., isolated from a marine red alga Rhodosorus marinus.</title>
        <authorList>
            <person name="Jeong S.E."/>
            <person name="Jeon S.H."/>
            <person name="Chun B.H."/>
            <person name="Kim D.W."/>
            <person name="Jeon C.O."/>
        </authorList>
    </citation>
    <scope>NUCLEOTIDE SEQUENCE [LARGE SCALE GENOMIC DNA]</scope>
    <source>
        <strain evidence="9 10">JCM 31718</strain>
    </source>
</reference>
<name>A0A4S2H2E5_9PROT</name>
<sequence>MNPVLEALIPIFGVIALGWGLRRSRLVAAELWGGINRLSYQALLPALLFSTISRADYAGLPAGTFLVAVTLGFVAMGAIALLFRPLPIDGPAYTSLFQGAVRWNGFVLLALAAPVFGPEGAALAALVFAPTVPLINVMCVAVLSVWGESERRLNRRAIVMRIVTNPLILGCVAGAAANVAGVFQTGPVADTAALAGRAALPLILLAIGAGLDFSALKARPQLLTLAVALKLVLAPAVFYALGLAFGVEGVALAVLTAVGATPGAAASYVLAREMGGDARLTAGHVTATTLLAAISLPLWIGFALS</sequence>
<dbReference type="PANTHER" id="PTHR36838:SF4">
    <property type="entry name" value="AUXIN EFFLUX CARRIER FAMILY PROTEIN"/>
    <property type="match status" value="1"/>
</dbReference>
<evidence type="ECO:0000256" key="3">
    <source>
        <dbReference type="ARBA" id="ARBA00022448"/>
    </source>
</evidence>
<evidence type="ECO:0000256" key="7">
    <source>
        <dbReference type="ARBA" id="ARBA00023136"/>
    </source>
</evidence>
<dbReference type="GO" id="GO:0055085">
    <property type="term" value="P:transmembrane transport"/>
    <property type="evidence" value="ECO:0007669"/>
    <property type="project" value="InterPro"/>
</dbReference>
<feature type="transmembrane region" description="Helical" evidence="8">
    <location>
        <begin position="223"/>
        <end position="245"/>
    </location>
</feature>
<feature type="transmembrane region" description="Helical" evidence="8">
    <location>
        <begin position="158"/>
        <end position="180"/>
    </location>
</feature>
<comment type="similarity">
    <text evidence="2">Belongs to the auxin efflux carrier (TC 2.A.69) family.</text>
</comment>
<comment type="caution">
    <text evidence="9">The sequence shown here is derived from an EMBL/GenBank/DDBJ whole genome shotgun (WGS) entry which is preliminary data.</text>
</comment>
<feature type="transmembrane region" description="Helical" evidence="8">
    <location>
        <begin position="192"/>
        <end position="211"/>
    </location>
</feature>
<dbReference type="InterPro" id="IPR038770">
    <property type="entry name" value="Na+/solute_symporter_sf"/>
</dbReference>
<dbReference type="OrthoDB" id="9805563at2"/>
<comment type="subcellular location">
    <subcellularLocation>
        <location evidence="1">Cell membrane</location>
        <topology evidence="1">Multi-pass membrane protein</topology>
    </subcellularLocation>
</comment>
<feature type="transmembrane region" description="Helical" evidence="8">
    <location>
        <begin position="34"/>
        <end position="52"/>
    </location>
</feature>
<keyword evidence="6 8" id="KW-1133">Transmembrane helix</keyword>
<accession>A0A4S2H2E5</accession>
<dbReference type="GO" id="GO:0005886">
    <property type="term" value="C:plasma membrane"/>
    <property type="evidence" value="ECO:0007669"/>
    <property type="project" value="UniProtKB-SubCell"/>
</dbReference>
<keyword evidence="3" id="KW-0813">Transport</keyword>
<gene>
    <name evidence="9" type="ORF">E5163_01110</name>
</gene>
<proteinExistence type="inferred from homology"/>
<keyword evidence="4" id="KW-1003">Cell membrane</keyword>
<evidence type="ECO:0000256" key="6">
    <source>
        <dbReference type="ARBA" id="ARBA00022989"/>
    </source>
</evidence>
<feature type="transmembrane region" description="Helical" evidence="8">
    <location>
        <begin position="58"/>
        <end position="83"/>
    </location>
</feature>
<dbReference type="Proteomes" id="UP000308054">
    <property type="component" value="Unassembled WGS sequence"/>
</dbReference>
<evidence type="ECO:0000256" key="1">
    <source>
        <dbReference type="ARBA" id="ARBA00004651"/>
    </source>
</evidence>
<evidence type="ECO:0000256" key="5">
    <source>
        <dbReference type="ARBA" id="ARBA00022692"/>
    </source>
</evidence>
<evidence type="ECO:0000256" key="8">
    <source>
        <dbReference type="SAM" id="Phobius"/>
    </source>
</evidence>
<feature type="transmembrane region" description="Helical" evidence="8">
    <location>
        <begin position="122"/>
        <end position="146"/>
    </location>
</feature>